<dbReference type="Pfam" id="PF00348">
    <property type="entry name" value="polyprenyl_synt"/>
    <property type="match status" value="1"/>
</dbReference>
<evidence type="ECO:0000256" key="4">
    <source>
        <dbReference type="RuleBase" id="RU004466"/>
    </source>
</evidence>
<dbReference type="Proteomes" id="UP000500953">
    <property type="component" value="Chromosome"/>
</dbReference>
<dbReference type="SUPFAM" id="SSF48576">
    <property type="entry name" value="Terpenoid synthases"/>
    <property type="match status" value="1"/>
</dbReference>
<reference evidence="5 6" key="1">
    <citation type="journal article" date="2019" name="ACS Chem. Biol.">
        <title>Identification and Mobilization of a Cryptic Antibiotic Biosynthesis Gene Locus from a Human-Pathogenic Nocardia Isolate.</title>
        <authorList>
            <person name="Herisse M."/>
            <person name="Ishida K."/>
            <person name="Porter J.L."/>
            <person name="Howden B."/>
            <person name="Hertweck C."/>
            <person name="Stinear T.P."/>
            <person name="Pidot S.J."/>
        </authorList>
    </citation>
    <scope>NUCLEOTIDE SEQUENCE [LARGE SCALE GENOMIC DNA]</scope>
    <source>
        <strain evidence="5 6">AUSMDU00012715</strain>
    </source>
</reference>
<keyword evidence="4" id="KW-0808">Transferase</keyword>
<sequence>MIVVTATSVGPSLWDHGAGELRARAHRMVEPVVRRSVESMPDSLRLMAGYHLGWWDTAGVPSCGRPGKELRAALVLGAAAGCGGGEQAAAPAAAAVELVHNFTLVHDDVMDRDTVRRGRATVWSVWGVTNAILLGDALHALAIRVLATELPGAVCGAAVARLEAAVLELCRGQHADCDFETRERVGPDEYVSMVRGKTGALMGCACALGALCAGADAVVVSAMDTFGRELGIAFQCVDDVLGVWGDPVVTGKPAGGDLARRKRTLPVVAALESGTEAGARLAALYGSDRPMTEGEIDEATEWVEEAGGRRVAAQYAADRLGAALAALPGGAASTELRALAHVLVARNA</sequence>
<keyword evidence="2" id="KW-0479">Metal-binding</keyword>
<dbReference type="Gene3D" id="1.10.600.10">
    <property type="entry name" value="Farnesyl Diphosphate Synthase"/>
    <property type="match status" value="1"/>
</dbReference>
<dbReference type="GO" id="GO:0046872">
    <property type="term" value="F:metal ion binding"/>
    <property type="evidence" value="ECO:0007669"/>
    <property type="project" value="UniProtKB-KW"/>
</dbReference>
<protein>
    <submittedName>
        <fullName evidence="5">Polyprenyl synthetase family protein</fullName>
    </submittedName>
</protein>
<dbReference type="SFLD" id="SFLDG01017">
    <property type="entry name" value="Polyprenyl_Transferase_Like"/>
    <property type="match status" value="1"/>
</dbReference>
<evidence type="ECO:0000313" key="5">
    <source>
        <dbReference type="EMBL" id="QIS23453.1"/>
    </source>
</evidence>
<dbReference type="PANTHER" id="PTHR12001:SF86">
    <property type="entry name" value="GERANYLGERANYL DIPHOSPHATE SYNTHASE"/>
    <property type="match status" value="1"/>
</dbReference>
<dbReference type="RefSeq" id="WP_167490793.1">
    <property type="nucleotide sequence ID" value="NZ_CP046173.1"/>
</dbReference>
<dbReference type="InterPro" id="IPR033749">
    <property type="entry name" value="Polyprenyl_synt_CS"/>
</dbReference>
<dbReference type="AlphaFoldDB" id="A0A6G9ZEN3"/>
<evidence type="ECO:0000256" key="2">
    <source>
        <dbReference type="ARBA" id="ARBA00022723"/>
    </source>
</evidence>
<dbReference type="EMBL" id="CP046173">
    <property type="protein sequence ID" value="QIS23453.1"/>
    <property type="molecule type" value="Genomic_DNA"/>
</dbReference>
<dbReference type="SFLD" id="SFLDS00005">
    <property type="entry name" value="Isoprenoid_Synthase_Type_I"/>
    <property type="match status" value="1"/>
</dbReference>
<accession>A0A6G9ZEN3</accession>
<dbReference type="PANTHER" id="PTHR12001">
    <property type="entry name" value="GERANYLGERANYL PYROPHOSPHATE SYNTHASE"/>
    <property type="match status" value="1"/>
</dbReference>
<dbReference type="InterPro" id="IPR000092">
    <property type="entry name" value="Polyprenyl_synt"/>
</dbReference>
<dbReference type="CDD" id="cd00685">
    <property type="entry name" value="Trans_IPPS_HT"/>
    <property type="match status" value="1"/>
</dbReference>
<organism evidence="5 6">
    <name type="scientific">Nocardia terpenica</name>
    <dbReference type="NCBI Taxonomy" id="455432"/>
    <lineage>
        <taxon>Bacteria</taxon>
        <taxon>Bacillati</taxon>
        <taxon>Actinomycetota</taxon>
        <taxon>Actinomycetes</taxon>
        <taxon>Mycobacteriales</taxon>
        <taxon>Nocardiaceae</taxon>
        <taxon>Nocardia</taxon>
    </lineage>
</organism>
<evidence type="ECO:0000313" key="6">
    <source>
        <dbReference type="Proteomes" id="UP000500953"/>
    </source>
</evidence>
<dbReference type="GO" id="GO:0004659">
    <property type="term" value="F:prenyltransferase activity"/>
    <property type="evidence" value="ECO:0007669"/>
    <property type="project" value="InterPro"/>
</dbReference>
<comment type="similarity">
    <text evidence="4">Belongs to the FPP/GGPP synthase family.</text>
</comment>
<dbReference type="InterPro" id="IPR008949">
    <property type="entry name" value="Isoprenoid_synthase_dom_sf"/>
</dbReference>
<proteinExistence type="inferred from homology"/>
<evidence type="ECO:0000256" key="3">
    <source>
        <dbReference type="ARBA" id="ARBA00022842"/>
    </source>
</evidence>
<name>A0A6G9ZEN3_9NOCA</name>
<dbReference type="PROSITE" id="PS00723">
    <property type="entry name" value="POLYPRENYL_SYNTHASE_1"/>
    <property type="match status" value="1"/>
</dbReference>
<evidence type="ECO:0000256" key="1">
    <source>
        <dbReference type="ARBA" id="ARBA00005128"/>
    </source>
</evidence>
<gene>
    <name evidence="5" type="ORF">F6W96_39235</name>
</gene>
<dbReference type="GO" id="GO:0008299">
    <property type="term" value="P:isoprenoid biosynthetic process"/>
    <property type="evidence" value="ECO:0007669"/>
    <property type="project" value="InterPro"/>
</dbReference>
<comment type="pathway">
    <text evidence="1">Isoprenoid biosynthesis.</text>
</comment>
<keyword evidence="3" id="KW-0460">Magnesium</keyword>